<accession>A0AAW1FRH1</accession>
<proteinExistence type="predicted"/>
<dbReference type="AlphaFoldDB" id="A0AAW1FRH1"/>
<evidence type="ECO:0000313" key="2">
    <source>
        <dbReference type="EMBL" id="KAK9536838.1"/>
    </source>
</evidence>
<feature type="compositionally biased region" description="Polar residues" evidence="1">
    <location>
        <begin position="15"/>
        <end position="25"/>
    </location>
</feature>
<dbReference type="EMBL" id="JBCEZU010000045">
    <property type="protein sequence ID" value="KAK9536838.1"/>
    <property type="molecule type" value="Genomic_DNA"/>
</dbReference>
<keyword evidence="3" id="KW-1185">Reference proteome</keyword>
<comment type="caution">
    <text evidence="2">The sequence shown here is derived from an EMBL/GenBank/DDBJ whole genome shotgun (WGS) entry which is preliminary data.</text>
</comment>
<feature type="region of interest" description="Disordered" evidence="1">
    <location>
        <begin position="160"/>
        <end position="192"/>
    </location>
</feature>
<feature type="compositionally biased region" description="Basic and acidic residues" evidence="1">
    <location>
        <begin position="169"/>
        <end position="186"/>
    </location>
</feature>
<organism evidence="2 3">
    <name type="scientific">Zoarces viviparus</name>
    <name type="common">Viviparous eelpout</name>
    <name type="synonym">Blennius viviparus</name>
    <dbReference type="NCBI Taxonomy" id="48416"/>
    <lineage>
        <taxon>Eukaryota</taxon>
        <taxon>Metazoa</taxon>
        <taxon>Chordata</taxon>
        <taxon>Craniata</taxon>
        <taxon>Vertebrata</taxon>
        <taxon>Euteleostomi</taxon>
        <taxon>Actinopterygii</taxon>
        <taxon>Neopterygii</taxon>
        <taxon>Teleostei</taxon>
        <taxon>Neoteleostei</taxon>
        <taxon>Acanthomorphata</taxon>
        <taxon>Eupercaria</taxon>
        <taxon>Perciformes</taxon>
        <taxon>Cottioidei</taxon>
        <taxon>Zoarcales</taxon>
        <taxon>Zoarcidae</taxon>
        <taxon>Zoarcinae</taxon>
        <taxon>Zoarces</taxon>
    </lineage>
</organism>
<evidence type="ECO:0000256" key="1">
    <source>
        <dbReference type="SAM" id="MobiDB-lite"/>
    </source>
</evidence>
<name>A0AAW1FRH1_ZOAVI</name>
<feature type="region of interest" description="Disordered" evidence="1">
    <location>
        <begin position="1"/>
        <end position="25"/>
    </location>
</feature>
<evidence type="ECO:0000313" key="3">
    <source>
        <dbReference type="Proteomes" id="UP001488805"/>
    </source>
</evidence>
<sequence length="227" mass="24327">MRISHGNLHLCSPEPASTSGTSSVWSPQLKDWTNLTLVQTSASTASAPTGALVPAGVPETRDIRGMEGCSKPEPVPPGPGGTSAMSGPLLSGSLEKLHHQTDSVLTAARLVRRGWTEEGKKTGWQVSYFNSSRQPSVSGSGGNQCAKRAEIFLKEPRSRRVPVVNSGKTAEDRWTGSDKPTDEAKQTEGSFSANRQTGLRIVLSGCRTTFRQSRRFKAPILPVIAEM</sequence>
<protein>
    <submittedName>
        <fullName evidence="2">Uncharacterized protein</fullName>
    </submittedName>
</protein>
<reference evidence="2 3" key="1">
    <citation type="journal article" date="2024" name="Genome Biol. Evol.">
        <title>Chromosome-level genome assembly of the viviparous eelpout Zoarces viviparus.</title>
        <authorList>
            <person name="Fuhrmann N."/>
            <person name="Brasseur M.V."/>
            <person name="Bakowski C.E."/>
            <person name="Podsiadlowski L."/>
            <person name="Prost S."/>
            <person name="Krehenwinkel H."/>
            <person name="Mayer C."/>
        </authorList>
    </citation>
    <scope>NUCLEOTIDE SEQUENCE [LARGE SCALE GENOMIC DNA]</scope>
    <source>
        <strain evidence="2">NO-MEL_2022_Ind0_liver</strain>
    </source>
</reference>
<dbReference type="Proteomes" id="UP001488805">
    <property type="component" value="Unassembled WGS sequence"/>
</dbReference>
<gene>
    <name evidence="2" type="ORF">VZT92_006593</name>
</gene>